<dbReference type="VEuPathDB" id="FungiDB:ASPFODRAFT_492878"/>
<proteinExistence type="predicted"/>
<gene>
    <name evidence="1" type="ORF">ASPFODRAFT_492878</name>
</gene>
<sequence length="110" mass="12192">MIMTYGPLTLCIALLVGVIDRKSLVFLQLATDVVDRDHVDEGVAAKKLLCLLLLEVSDKASNQMLYMLNANGILYTKSIIQVFTASHFLLQSVGQADQIDEKRVVRVDRG</sequence>
<protein>
    <submittedName>
        <fullName evidence="1">Uncharacterized protein</fullName>
    </submittedName>
</protein>
<dbReference type="AlphaFoldDB" id="A0A1M3TRJ8"/>
<organism evidence="1 2">
    <name type="scientific">Aspergillus luchuensis (strain CBS 106.47)</name>
    <dbReference type="NCBI Taxonomy" id="1137211"/>
    <lineage>
        <taxon>Eukaryota</taxon>
        <taxon>Fungi</taxon>
        <taxon>Dikarya</taxon>
        <taxon>Ascomycota</taxon>
        <taxon>Pezizomycotina</taxon>
        <taxon>Eurotiomycetes</taxon>
        <taxon>Eurotiomycetidae</taxon>
        <taxon>Eurotiales</taxon>
        <taxon>Aspergillaceae</taxon>
        <taxon>Aspergillus</taxon>
        <taxon>Aspergillus subgen. Circumdati</taxon>
    </lineage>
</organism>
<dbReference type="Proteomes" id="UP000184063">
    <property type="component" value="Unassembled WGS sequence"/>
</dbReference>
<evidence type="ECO:0000313" key="1">
    <source>
        <dbReference type="EMBL" id="OJZ89450.1"/>
    </source>
</evidence>
<name>A0A1M3TRJ8_ASPLC</name>
<accession>A0A1M3TRJ8</accession>
<dbReference type="EMBL" id="KV878238">
    <property type="protein sequence ID" value="OJZ89450.1"/>
    <property type="molecule type" value="Genomic_DNA"/>
</dbReference>
<reference evidence="2" key="1">
    <citation type="journal article" date="2017" name="Genome Biol.">
        <title>Comparative genomics reveals high biological diversity and specific adaptations in the industrially and medically important fungal genus Aspergillus.</title>
        <authorList>
            <person name="de Vries R.P."/>
            <person name="Riley R."/>
            <person name="Wiebenga A."/>
            <person name="Aguilar-Osorio G."/>
            <person name="Amillis S."/>
            <person name="Uchima C.A."/>
            <person name="Anderluh G."/>
            <person name="Asadollahi M."/>
            <person name="Askin M."/>
            <person name="Barry K."/>
            <person name="Battaglia E."/>
            <person name="Bayram O."/>
            <person name="Benocci T."/>
            <person name="Braus-Stromeyer S.A."/>
            <person name="Caldana C."/>
            <person name="Canovas D."/>
            <person name="Cerqueira G.C."/>
            <person name="Chen F."/>
            <person name="Chen W."/>
            <person name="Choi C."/>
            <person name="Clum A."/>
            <person name="Dos Santos R.A."/>
            <person name="Damasio A.R."/>
            <person name="Diallinas G."/>
            <person name="Emri T."/>
            <person name="Fekete E."/>
            <person name="Flipphi M."/>
            <person name="Freyberg S."/>
            <person name="Gallo A."/>
            <person name="Gournas C."/>
            <person name="Habgood R."/>
            <person name="Hainaut M."/>
            <person name="Harispe M.L."/>
            <person name="Henrissat B."/>
            <person name="Hilden K.S."/>
            <person name="Hope R."/>
            <person name="Hossain A."/>
            <person name="Karabika E."/>
            <person name="Karaffa L."/>
            <person name="Karanyi Z."/>
            <person name="Krasevec N."/>
            <person name="Kuo A."/>
            <person name="Kusch H."/>
            <person name="LaButti K."/>
            <person name="Lagendijk E.L."/>
            <person name="Lapidus A."/>
            <person name="Levasseur A."/>
            <person name="Lindquist E."/>
            <person name="Lipzen A."/>
            <person name="Logrieco A.F."/>
            <person name="MacCabe A."/>
            <person name="Maekelae M.R."/>
            <person name="Malavazi I."/>
            <person name="Melin P."/>
            <person name="Meyer V."/>
            <person name="Mielnichuk N."/>
            <person name="Miskei M."/>
            <person name="Molnar A.P."/>
            <person name="Mule G."/>
            <person name="Ngan C.Y."/>
            <person name="Orejas M."/>
            <person name="Orosz E."/>
            <person name="Ouedraogo J.P."/>
            <person name="Overkamp K.M."/>
            <person name="Park H.-S."/>
            <person name="Perrone G."/>
            <person name="Piumi F."/>
            <person name="Punt P.J."/>
            <person name="Ram A.F."/>
            <person name="Ramon A."/>
            <person name="Rauscher S."/>
            <person name="Record E."/>
            <person name="Riano-Pachon D.M."/>
            <person name="Robert V."/>
            <person name="Roehrig J."/>
            <person name="Ruller R."/>
            <person name="Salamov A."/>
            <person name="Salih N.S."/>
            <person name="Samson R.A."/>
            <person name="Sandor E."/>
            <person name="Sanguinetti M."/>
            <person name="Schuetze T."/>
            <person name="Sepcic K."/>
            <person name="Shelest E."/>
            <person name="Sherlock G."/>
            <person name="Sophianopoulou V."/>
            <person name="Squina F.M."/>
            <person name="Sun H."/>
            <person name="Susca A."/>
            <person name="Todd R.B."/>
            <person name="Tsang A."/>
            <person name="Unkles S.E."/>
            <person name="van de Wiele N."/>
            <person name="van Rossen-Uffink D."/>
            <person name="Oliveira J.V."/>
            <person name="Vesth T.C."/>
            <person name="Visser J."/>
            <person name="Yu J.-H."/>
            <person name="Zhou M."/>
            <person name="Andersen M.R."/>
            <person name="Archer D.B."/>
            <person name="Baker S.E."/>
            <person name="Benoit I."/>
            <person name="Brakhage A.A."/>
            <person name="Braus G.H."/>
            <person name="Fischer R."/>
            <person name="Frisvad J.C."/>
            <person name="Goldman G.H."/>
            <person name="Houbraken J."/>
            <person name="Oakley B."/>
            <person name="Pocsi I."/>
            <person name="Scazzocchio C."/>
            <person name="Seiboth B."/>
            <person name="vanKuyk P.A."/>
            <person name="Wortman J."/>
            <person name="Dyer P.S."/>
            <person name="Grigoriev I.V."/>
        </authorList>
    </citation>
    <scope>NUCLEOTIDE SEQUENCE [LARGE SCALE GENOMIC DNA]</scope>
    <source>
        <strain evidence="2">CBS 106.47</strain>
    </source>
</reference>
<evidence type="ECO:0000313" key="2">
    <source>
        <dbReference type="Proteomes" id="UP000184063"/>
    </source>
</evidence>